<comment type="caution">
    <text evidence="4">The sequence shown here is derived from an EMBL/GenBank/DDBJ whole genome shotgun (WGS) entry which is preliminary data.</text>
</comment>
<keyword evidence="1" id="KW-0378">Hydrolase</keyword>
<feature type="signal peptide" evidence="3">
    <location>
        <begin position="1"/>
        <end position="21"/>
    </location>
</feature>
<keyword evidence="3" id="KW-0732">Signal</keyword>
<feature type="compositionally biased region" description="Low complexity" evidence="2">
    <location>
        <begin position="21"/>
        <end position="47"/>
    </location>
</feature>
<feature type="chain" id="PRO_5033024704" evidence="3">
    <location>
        <begin position="22"/>
        <end position="195"/>
    </location>
</feature>
<dbReference type="EMBL" id="JACHJN010000002">
    <property type="protein sequence ID" value="MBB5955088.1"/>
    <property type="molecule type" value="Genomic_DNA"/>
</dbReference>
<sequence>MPRTSALAFVAVLALTGCATAEPSATPPSTSSSSATATTGPTAPAPSRYEPTEVGIPKIAARSSLVPLGLNPDETIEVPPVEQPMQAGWYTYARAPGEPGPAIILGHVDGDSKPGIFHRLRELAPGDQVEVSRKDGSTVRFAVEKVDQVAKNDFPTDAVYGDTPEPVLRLITCGGVFDNSARSYQDNIIVYAKMI</sequence>
<protein>
    <submittedName>
        <fullName evidence="4">Sortase (Surface protein transpeptidase)</fullName>
    </submittedName>
</protein>
<evidence type="ECO:0000256" key="1">
    <source>
        <dbReference type="ARBA" id="ARBA00022801"/>
    </source>
</evidence>
<gene>
    <name evidence="4" type="ORF">FHS29_001658</name>
</gene>
<organism evidence="4 5">
    <name type="scientific">Saccharothrix tamanrassetensis</name>
    <dbReference type="NCBI Taxonomy" id="1051531"/>
    <lineage>
        <taxon>Bacteria</taxon>
        <taxon>Bacillati</taxon>
        <taxon>Actinomycetota</taxon>
        <taxon>Actinomycetes</taxon>
        <taxon>Pseudonocardiales</taxon>
        <taxon>Pseudonocardiaceae</taxon>
        <taxon>Saccharothrix</taxon>
    </lineage>
</organism>
<evidence type="ECO:0000256" key="3">
    <source>
        <dbReference type="SAM" id="SignalP"/>
    </source>
</evidence>
<dbReference type="GO" id="GO:0016787">
    <property type="term" value="F:hydrolase activity"/>
    <property type="evidence" value="ECO:0007669"/>
    <property type="project" value="UniProtKB-KW"/>
</dbReference>
<reference evidence="4 5" key="1">
    <citation type="submission" date="2020-08" db="EMBL/GenBank/DDBJ databases">
        <title>Genomic Encyclopedia of Type Strains, Phase III (KMG-III): the genomes of soil and plant-associated and newly described type strains.</title>
        <authorList>
            <person name="Whitman W."/>
        </authorList>
    </citation>
    <scope>NUCLEOTIDE SEQUENCE [LARGE SCALE GENOMIC DNA]</scope>
    <source>
        <strain evidence="4 5">CECT 8640</strain>
    </source>
</reference>
<keyword evidence="5" id="KW-1185">Reference proteome</keyword>
<feature type="region of interest" description="Disordered" evidence="2">
    <location>
        <begin position="21"/>
        <end position="51"/>
    </location>
</feature>
<evidence type="ECO:0000313" key="5">
    <source>
        <dbReference type="Proteomes" id="UP000547510"/>
    </source>
</evidence>
<dbReference type="NCBIfam" id="NF033748">
    <property type="entry name" value="class_F_sortase"/>
    <property type="match status" value="1"/>
</dbReference>
<dbReference type="PROSITE" id="PS51257">
    <property type="entry name" value="PROKAR_LIPOPROTEIN"/>
    <property type="match status" value="1"/>
</dbReference>
<evidence type="ECO:0000313" key="4">
    <source>
        <dbReference type="EMBL" id="MBB5955088.1"/>
    </source>
</evidence>
<dbReference type="SUPFAM" id="SSF63817">
    <property type="entry name" value="Sortase"/>
    <property type="match status" value="1"/>
</dbReference>
<dbReference type="InterPro" id="IPR005754">
    <property type="entry name" value="Sortase"/>
</dbReference>
<proteinExistence type="predicted"/>
<dbReference type="CDD" id="cd05829">
    <property type="entry name" value="Sortase_F"/>
    <property type="match status" value="1"/>
</dbReference>
<evidence type="ECO:0000256" key="2">
    <source>
        <dbReference type="SAM" id="MobiDB-lite"/>
    </source>
</evidence>
<dbReference type="RefSeq" id="WP_184689711.1">
    <property type="nucleotide sequence ID" value="NZ_JACHJN010000002.1"/>
</dbReference>
<dbReference type="InterPro" id="IPR042001">
    <property type="entry name" value="Sortase_F"/>
</dbReference>
<dbReference type="Proteomes" id="UP000547510">
    <property type="component" value="Unassembled WGS sequence"/>
</dbReference>
<accession>A0A841CFX9</accession>
<dbReference type="Gene3D" id="2.40.260.10">
    <property type="entry name" value="Sortase"/>
    <property type="match status" value="1"/>
</dbReference>
<dbReference type="InterPro" id="IPR023365">
    <property type="entry name" value="Sortase_dom-sf"/>
</dbReference>
<name>A0A841CFX9_9PSEU</name>
<dbReference type="Pfam" id="PF04203">
    <property type="entry name" value="Sortase"/>
    <property type="match status" value="1"/>
</dbReference>
<dbReference type="AlphaFoldDB" id="A0A841CFX9"/>